<name>A0A1I8MCI9_MUSDO</name>
<dbReference type="VEuPathDB" id="VectorBase:MDOMA2_021013"/>
<evidence type="ECO:0000256" key="4">
    <source>
        <dbReference type="ARBA" id="ARBA00022801"/>
    </source>
</evidence>
<keyword evidence="5" id="KW-0325">Glycoprotein</keyword>
<proteinExistence type="inferred from homology"/>
<dbReference type="EnsemblMetazoa" id="MDOA003507-RA">
    <property type="protein sequence ID" value="MDOA003507-PA"/>
    <property type="gene ID" value="MDOA003507"/>
</dbReference>
<organism evidence="6">
    <name type="scientific">Musca domestica</name>
    <name type="common">House fly</name>
    <dbReference type="NCBI Taxonomy" id="7370"/>
    <lineage>
        <taxon>Eukaryota</taxon>
        <taxon>Metazoa</taxon>
        <taxon>Ecdysozoa</taxon>
        <taxon>Arthropoda</taxon>
        <taxon>Hexapoda</taxon>
        <taxon>Insecta</taxon>
        <taxon>Pterygota</taxon>
        <taxon>Neoptera</taxon>
        <taxon>Endopterygota</taxon>
        <taxon>Diptera</taxon>
        <taxon>Brachycera</taxon>
        <taxon>Muscomorpha</taxon>
        <taxon>Muscoidea</taxon>
        <taxon>Muscidae</taxon>
        <taxon>Musca</taxon>
    </lineage>
</organism>
<evidence type="ECO:0000256" key="1">
    <source>
        <dbReference type="ARBA" id="ARBA00011079"/>
    </source>
</evidence>
<dbReference type="AlphaFoldDB" id="A0A1I8MCI9"/>
<dbReference type="Gene3D" id="3.40.50.1820">
    <property type="entry name" value="alpha/beta hydrolase"/>
    <property type="match status" value="1"/>
</dbReference>
<dbReference type="VEuPathDB" id="VectorBase:MDOA003507"/>
<dbReference type="PANTHER" id="PTHR11010:SF5">
    <property type="entry name" value="RE36938P-RELATED"/>
    <property type="match status" value="1"/>
</dbReference>
<evidence type="ECO:0000256" key="2">
    <source>
        <dbReference type="ARBA" id="ARBA00022670"/>
    </source>
</evidence>
<dbReference type="InterPro" id="IPR029058">
    <property type="entry name" value="AB_hydrolase_fold"/>
</dbReference>
<comment type="similarity">
    <text evidence="1">Belongs to the peptidase S28 family.</text>
</comment>
<keyword evidence="2" id="KW-0645">Protease</keyword>
<evidence type="ECO:0000313" key="6">
    <source>
        <dbReference type="EnsemblMetazoa" id="MDOA003507-PA"/>
    </source>
</evidence>
<accession>A0A1I8MCI9</accession>
<evidence type="ECO:0000256" key="5">
    <source>
        <dbReference type="ARBA" id="ARBA00023180"/>
    </source>
</evidence>
<reference evidence="6" key="1">
    <citation type="submission" date="2020-05" db="UniProtKB">
        <authorList>
            <consortium name="EnsemblMetazoa"/>
        </authorList>
    </citation>
    <scope>IDENTIFICATION</scope>
    <source>
        <strain evidence="6">Aabys</strain>
    </source>
</reference>
<dbReference type="eggNOG" id="KOG2182">
    <property type="taxonomic scope" value="Eukaryota"/>
</dbReference>
<dbReference type="Pfam" id="PF05577">
    <property type="entry name" value="Peptidase_S28"/>
    <property type="match status" value="1"/>
</dbReference>
<keyword evidence="4" id="KW-0378">Hydrolase</keyword>
<dbReference type="GO" id="GO:0008239">
    <property type="term" value="F:dipeptidyl-peptidase activity"/>
    <property type="evidence" value="ECO:0007669"/>
    <property type="project" value="TreeGrafter"/>
</dbReference>
<dbReference type="GO" id="GO:0006508">
    <property type="term" value="P:proteolysis"/>
    <property type="evidence" value="ECO:0007669"/>
    <property type="project" value="UniProtKB-KW"/>
</dbReference>
<evidence type="ECO:0008006" key="7">
    <source>
        <dbReference type="Google" id="ProtNLM"/>
    </source>
</evidence>
<dbReference type="InterPro" id="IPR008758">
    <property type="entry name" value="Peptidase_S28"/>
</dbReference>
<dbReference type="GO" id="GO:0070008">
    <property type="term" value="F:serine-type exopeptidase activity"/>
    <property type="evidence" value="ECO:0007669"/>
    <property type="project" value="InterPro"/>
</dbReference>
<dbReference type="InterPro" id="IPR042269">
    <property type="entry name" value="Ser_carbopepase_S28_SKS"/>
</dbReference>
<keyword evidence="3" id="KW-0732">Signal</keyword>
<dbReference type="SUPFAM" id="SSF53474">
    <property type="entry name" value="alpha/beta-Hydrolases"/>
    <property type="match status" value="1"/>
</dbReference>
<protein>
    <recommendedName>
        <fullName evidence="7">Serine carboxypeptidase S28</fullName>
    </recommendedName>
</protein>
<dbReference type="Gene3D" id="1.20.120.980">
    <property type="entry name" value="Serine carboxypeptidase S28, SKS domain"/>
    <property type="match status" value="1"/>
</dbReference>
<dbReference type="PANTHER" id="PTHR11010">
    <property type="entry name" value="PROTEASE S28 PRO-X CARBOXYPEPTIDASE-RELATED"/>
    <property type="match status" value="1"/>
</dbReference>
<evidence type="ECO:0000256" key="3">
    <source>
        <dbReference type="ARBA" id="ARBA00022729"/>
    </source>
</evidence>
<sequence length="552" mass="63128">MIKSRTLITLAKFQQRQSRQLLLLFVALQLLIWRNTLVVAVNVERINPYEKISEIQLNGRWWMGGGGPNNRSHYATDAVQEMWLTQKLDHFFEETGETTNQSGIEEQWMMRYLVNREFYEPGGPMFIVVGGEWEIHPNLLSEGHFYDMARQHNAIMFYTEHRFYGKSWPKDSAAVEALEYLSVRQSLEDLRYFIKYQKSSLRDLASSKVVLLGASYSGSMAAWFMKLYPNEANVAWASSAPLLAKMDFHEFMTLTMDVIEHKGGTECSEKLEKGFQDLHRILLSSSASKELLYNLQMCSNFDTNNELDISAFFNGLGNYFAAMAQLSSKFVTQFCQQFTEKDTTPTDALVQHIRDVFLPHSQDETKSHGHSQIWCLDLSYEGMKSLFSSEDDDIFNGNRCWFYQTCNEFGWFATTTSNDVAAHNVFGGQVALKFFRNLCQDVFQRSRITTATLLSPNMPSAGGLTLQELYSREWRTNHIFGGLTNISQNVIFTHGRLDPWRAVGMQHGRNVLLLEGYGHVEDLGSINLEDSVALNVAKLKVSAFINKALRES</sequence>